<keyword evidence="1" id="KW-0677">Repeat</keyword>
<reference evidence="6" key="1">
    <citation type="submission" date="2020-02" db="EMBL/GenBank/DDBJ databases">
        <title>Relaxed selection underlies rapid genomic changes in the transitions from sociality to social parasitism in ants.</title>
        <authorList>
            <person name="Bi X."/>
        </authorList>
    </citation>
    <scope>NUCLEOTIDE SEQUENCE</scope>
    <source>
        <strain evidence="6">BGI-DK2014c</strain>
        <tissue evidence="6">Whole body</tissue>
    </source>
</reference>
<dbReference type="InterPro" id="IPR020904">
    <property type="entry name" value="Sc_DH/Rdtase_CS"/>
</dbReference>
<dbReference type="Pfam" id="PF13561">
    <property type="entry name" value="adh_short_C2"/>
    <property type="match status" value="1"/>
</dbReference>
<dbReference type="InterPro" id="IPR011990">
    <property type="entry name" value="TPR-like_helical_dom_sf"/>
</dbReference>
<feature type="non-terminal residue" evidence="6">
    <location>
        <position position="1"/>
    </location>
</feature>
<dbReference type="InterPro" id="IPR044244">
    <property type="entry name" value="TTC27/Emw1"/>
</dbReference>
<dbReference type="SUPFAM" id="SSF51735">
    <property type="entry name" value="NAD(P)-binding Rossmann-fold domains"/>
    <property type="match status" value="1"/>
</dbReference>
<evidence type="ECO:0000313" key="7">
    <source>
        <dbReference type="Proteomes" id="UP000668214"/>
    </source>
</evidence>
<dbReference type="Proteomes" id="UP000668214">
    <property type="component" value="Unassembled WGS sequence"/>
</dbReference>
<keyword evidence="7" id="KW-1185">Reference proteome</keyword>
<dbReference type="CDD" id="cd05364">
    <property type="entry name" value="SDR_c11"/>
    <property type="match status" value="1"/>
</dbReference>
<dbReference type="SMART" id="SM00028">
    <property type="entry name" value="TPR"/>
    <property type="match status" value="4"/>
</dbReference>
<gene>
    <name evidence="6" type="primary">Ttc27</name>
    <name evidence="6" type="ORF">G6Z78_0001523</name>
</gene>
<protein>
    <submittedName>
        <fullName evidence="6">TTC27 protein</fullName>
    </submittedName>
</protein>
<dbReference type="InterPro" id="IPR002347">
    <property type="entry name" value="SDR_fam"/>
</dbReference>
<dbReference type="GO" id="GO:0016491">
    <property type="term" value="F:oxidoreductase activity"/>
    <property type="evidence" value="ECO:0007669"/>
    <property type="project" value="UniProtKB-KW"/>
</dbReference>
<evidence type="ECO:0000256" key="3">
    <source>
        <dbReference type="ARBA" id="ARBA00023002"/>
    </source>
</evidence>
<keyword evidence="3" id="KW-0560">Oxidoreductase</keyword>
<feature type="non-terminal residue" evidence="6">
    <location>
        <position position="973"/>
    </location>
</feature>
<dbReference type="PANTHER" id="PTHR16193:SF0">
    <property type="entry name" value="TETRATRICOPEPTIDE REPEAT PROTEIN 27"/>
    <property type="match status" value="1"/>
</dbReference>
<dbReference type="FunFam" id="3.40.50.720:FF:000084">
    <property type="entry name" value="Short-chain dehydrogenase reductase"/>
    <property type="match status" value="1"/>
</dbReference>
<dbReference type="InterPro" id="IPR019734">
    <property type="entry name" value="TPR_rpt"/>
</dbReference>
<comment type="caution">
    <text evidence="6">The sequence shown here is derived from an EMBL/GenBank/DDBJ whole genome shotgun (WGS) entry which is preliminary data.</text>
</comment>
<evidence type="ECO:0000313" key="6">
    <source>
        <dbReference type="EMBL" id="KAG5307726.1"/>
    </source>
</evidence>
<dbReference type="PRINTS" id="PR00080">
    <property type="entry name" value="SDRFAMILY"/>
</dbReference>
<evidence type="ECO:0000259" key="5">
    <source>
        <dbReference type="SMART" id="SM00822"/>
    </source>
</evidence>
<organism evidence="6 7">
    <name type="scientific">Pseudoatta argentina</name>
    <dbReference type="NCBI Taxonomy" id="621737"/>
    <lineage>
        <taxon>Eukaryota</taxon>
        <taxon>Metazoa</taxon>
        <taxon>Ecdysozoa</taxon>
        <taxon>Arthropoda</taxon>
        <taxon>Hexapoda</taxon>
        <taxon>Insecta</taxon>
        <taxon>Pterygota</taxon>
        <taxon>Neoptera</taxon>
        <taxon>Endopterygota</taxon>
        <taxon>Hymenoptera</taxon>
        <taxon>Apocrita</taxon>
        <taxon>Aculeata</taxon>
        <taxon>Formicoidea</taxon>
        <taxon>Formicidae</taxon>
        <taxon>Myrmicinae</taxon>
        <taxon>Pseudoatta</taxon>
    </lineage>
</organism>
<keyword evidence="2" id="KW-0802">TPR repeat</keyword>
<comment type="similarity">
    <text evidence="4">Belongs to the TTC27 family.</text>
</comment>
<dbReference type="SMART" id="SM00822">
    <property type="entry name" value="PKS_KR"/>
    <property type="match status" value="1"/>
</dbReference>
<dbReference type="AlphaFoldDB" id="A0A836J7N6"/>
<evidence type="ECO:0000256" key="2">
    <source>
        <dbReference type="ARBA" id="ARBA00022803"/>
    </source>
</evidence>
<feature type="domain" description="Ketoreductase" evidence="5">
    <location>
        <begin position="726"/>
        <end position="907"/>
    </location>
</feature>
<dbReference type="Gene3D" id="1.25.40.10">
    <property type="entry name" value="Tetratricopeptide repeat domain"/>
    <property type="match status" value="1"/>
</dbReference>
<dbReference type="EMBL" id="JAANIA010002906">
    <property type="protein sequence ID" value="KAG5307726.1"/>
    <property type="molecule type" value="Genomic_DNA"/>
</dbReference>
<name>A0A836J7N6_9HYME</name>
<dbReference type="SUPFAM" id="SSF48452">
    <property type="entry name" value="TPR-like"/>
    <property type="match status" value="1"/>
</dbReference>
<dbReference type="PROSITE" id="PS00061">
    <property type="entry name" value="ADH_SHORT"/>
    <property type="match status" value="1"/>
</dbReference>
<sequence>YYDIMASHIIEIDENIEIKLLLNFSINKVSDLPNNVCEILNGRYEDIINNELSTFIEAIKNGDNLEEIIHNSLSETHTHLSWLCTGIASLLYFVQCNWTGPPIDKDIDWLKTRRNEALNHLSLHDGCNINVRKPELIYLSKKIFSDIDLQLKYKSCIWWLFRVTLLHQHILDENTGVLFEETENLITEINNLNILEHPLCKLLFNLEAGTFYLYYKRSQNSEKHLEHAQKIAGLKLNLEGAMGKRTKYQQEEKPQLYLKIEMNKDTFPSIDCENVPRSLSLNDFDDLKLDCIEFSEPKEETKLGMIEEAIILGKYVQLQLCQPTYELTDEEIRPYLSRVIESTKNWSLKMTSLYYRCSSESNNKRTINRSMKQTQSLINDYNDVKVPTARRMDLFFASGMRPIWMLEEKWANLMFSFGDVKTALEVFIKLELWEDVIVCYNVLNLKHKAVEIIEQEISKKPTVKLWCLLGDATGDVSHYEVAWKLSNEKSSRVQKHWGLYYFAKKNYVEAIPHLKLSVELNNIQEDVWFRLGYAALQIEDWKLAAMAYKRYCSLEQFAFEAWNNLAKAYIKLGDKTTAWKFLQDAIASCYDCWQVWDNLMIVSIDLGHFSEVIRCYHRILDLKSNHLDVQVLQILTNAIVNNINDANGNPASRLLQNSLELFGRITSNILNNPDIWRMYAELVVLKKTDIDEERAAQYLQKAYRFITSNPWSHSEAATLKMSFVGKVVLITGASSGIGAATAIHLAQLGASLSISGRNKDNLEKVAKQCEQSKPFIVTGELTNENDVKNIIDSTIKHYGKLDVLINNAGILANGSIENTSLEQYDKIFNVNVRSIYHLTMLAVPHLIKTKGSIVNISSVNGLRSFPGCLAYCMSKAALDQFTHCVALDLAPKQVRVNAVNPGVIVTNLHETSGMDKDQLKNFFERGKQTHALGRTGNVSEVAKTIAFLASDEASFITGATLPVDGGRHAMCPR</sequence>
<dbReference type="GO" id="GO:0006629">
    <property type="term" value="P:lipid metabolic process"/>
    <property type="evidence" value="ECO:0007669"/>
    <property type="project" value="UniProtKB-ARBA"/>
</dbReference>
<proteinExistence type="inferred from homology"/>
<evidence type="ECO:0000256" key="4">
    <source>
        <dbReference type="ARBA" id="ARBA00024020"/>
    </source>
</evidence>
<dbReference type="PRINTS" id="PR00081">
    <property type="entry name" value="GDHRDH"/>
</dbReference>
<dbReference type="Gene3D" id="3.40.50.720">
    <property type="entry name" value="NAD(P)-binding Rossmann-like Domain"/>
    <property type="match status" value="1"/>
</dbReference>
<dbReference type="InterPro" id="IPR057326">
    <property type="entry name" value="KR_dom"/>
</dbReference>
<evidence type="ECO:0000256" key="1">
    <source>
        <dbReference type="ARBA" id="ARBA00022737"/>
    </source>
</evidence>
<dbReference type="NCBIfam" id="NF005559">
    <property type="entry name" value="PRK07231.1"/>
    <property type="match status" value="1"/>
</dbReference>
<dbReference type="PANTHER" id="PTHR16193">
    <property type="entry name" value="TETRATRICOPEPTIDE REPEAT PROTEIN 27"/>
    <property type="match status" value="1"/>
</dbReference>
<accession>A0A836J7N6</accession>
<dbReference type="InterPro" id="IPR036291">
    <property type="entry name" value="NAD(P)-bd_dom_sf"/>
</dbReference>